<organism evidence="2 5">
    <name type="scientific">Aphanomyces astaci</name>
    <name type="common">Crayfish plague agent</name>
    <dbReference type="NCBI Taxonomy" id="112090"/>
    <lineage>
        <taxon>Eukaryota</taxon>
        <taxon>Sar</taxon>
        <taxon>Stramenopiles</taxon>
        <taxon>Oomycota</taxon>
        <taxon>Saprolegniomycetes</taxon>
        <taxon>Saprolegniales</taxon>
        <taxon>Verrucalvaceae</taxon>
        <taxon>Aphanomyces</taxon>
    </lineage>
</organism>
<feature type="non-terminal residue" evidence="2">
    <location>
        <position position="1"/>
    </location>
</feature>
<dbReference type="Pfam" id="PF00650">
    <property type="entry name" value="CRAL_TRIO"/>
    <property type="match status" value="1"/>
</dbReference>
<evidence type="ECO:0000313" key="5">
    <source>
        <dbReference type="Proteomes" id="UP000285712"/>
    </source>
</evidence>
<protein>
    <recommendedName>
        <fullName evidence="1">CRAL-TRIO domain-containing protein</fullName>
    </recommendedName>
</protein>
<sequence>RCAYIIIINVPGWFNMIWKVIYGMIDETTREKISIVRGKDKIYEALARRIDHDNIPAEFGGGSKGSTVEEDILFQLQDFNNQVEGVANPLVGDLTPRPYVLPRDGGAAKEVV</sequence>
<proteinExistence type="predicted"/>
<dbReference type="InterPro" id="IPR001251">
    <property type="entry name" value="CRAL-TRIO_dom"/>
</dbReference>
<dbReference type="SUPFAM" id="SSF52087">
    <property type="entry name" value="CRAL/TRIO domain"/>
    <property type="match status" value="1"/>
</dbReference>
<reference evidence="4 5" key="1">
    <citation type="submission" date="2018-08" db="EMBL/GenBank/DDBJ databases">
        <title>Aphanomyces genome sequencing and annotation.</title>
        <authorList>
            <person name="Minardi D."/>
            <person name="Oidtmann B."/>
            <person name="Van Der Giezen M."/>
            <person name="Studholme D.J."/>
        </authorList>
    </citation>
    <scope>NUCLEOTIDE SEQUENCE [LARGE SCALE GENOMIC DNA]</scope>
    <source>
        <strain evidence="3 4">Da</strain>
        <strain evidence="2 5">Sv</strain>
    </source>
</reference>
<evidence type="ECO:0000259" key="1">
    <source>
        <dbReference type="PROSITE" id="PS50191"/>
    </source>
</evidence>
<name>A0A3R6X682_APHAT</name>
<evidence type="ECO:0000313" key="3">
    <source>
        <dbReference type="EMBL" id="RHZ25746.1"/>
    </source>
</evidence>
<dbReference type="PANTHER" id="PTHR45657">
    <property type="entry name" value="CRAL-TRIO DOMAIN-CONTAINING PROTEIN YKL091C-RELATED"/>
    <property type="match status" value="1"/>
</dbReference>
<dbReference type="InterPro" id="IPR036865">
    <property type="entry name" value="CRAL-TRIO_dom_sf"/>
</dbReference>
<dbReference type="AlphaFoldDB" id="A0A3R6X682"/>
<dbReference type="Gene3D" id="3.40.525.10">
    <property type="entry name" value="CRAL-TRIO lipid binding domain"/>
    <property type="match status" value="1"/>
</dbReference>
<dbReference type="PROSITE" id="PS50191">
    <property type="entry name" value="CRAL_TRIO"/>
    <property type="match status" value="1"/>
</dbReference>
<gene>
    <name evidence="2" type="ORF">DYB35_011506</name>
    <name evidence="3" type="ORF">DYB37_010011</name>
</gene>
<evidence type="ECO:0000313" key="4">
    <source>
        <dbReference type="Proteomes" id="UP000285430"/>
    </source>
</evidence>
<dbReference type="EMBL" id="QUTH01002482">
    <property type="protein sequence ID" value="RHZ25746.1"/>
    <property type="molecule type" value="Genomic_DNA"/>
</dbReference>
<dbReference type="CDD" id="cd00170">
    <property type="entry name" value="SEC14"/>
    <property type="match status" value="1"/>
</dbReference>
<evidence type="ECO:0000313" key="2">
    <source>
        <dbReference type="EMBL" id="RHY99425.1"/>
    </source>
</evidence>
<dbReference type="VEuPathDB" id="FungiDB:H257_01630"/>
<dbReference type="EMBL" id="QUTG01001508">
    <property type="protein sequence ID" value="RHY99425.1"/>
    <property type="molecule type" value="Genomic_DNA"/>
</dbReference>
<dbReference type="Proteomes" id="UP000285430">
    <property type="component" value="Unassembled WGS sequence"/>
</dbReference>
<comment type="caution">
    <text evidence="2">The sequence shown here is derived from an EMBL/GenBank/DDBJ whole genome shotgun (WGS) entry which is preliminary data.</text>
</comment>
<dbReference type="InterPro" id="IPR051026">
    <property type="entry name" value="PI/PC_transfer"/>
</dbReference>
<dbReference type="PANTHER" id="PTHR45657:SF61">
    <property type="entry name" value="CRAL-TRIO DOMAIN-CONTAINING PROTEIN"/>
    <property type="match status" value="1"/>
</dbReference>
<dbReference type="Proteomes" id="UP000285712">
    <property type="component" value="Unassembled WGS sequence"/>
</dbReference>
<accession>A0A3R6X682</accession>
<feature type="domain" description="CRAL-TRIO" evidence="1">
    <location>
        <begin position="1"/>
        <end position="67"/>
    </location>
</feature>